<dbReference type="RefSeq" id="WP_197115966.1">
    <property type="nucleotide sequence ID" value="NZ_JACBXQ010000005.1"/>
</dbReference>
<keyword evidence="8 9" id="KW-0472">Membrane</keyword>
<feature type="transmembrane region" description="Helical" evidence="9">
    <location>
        <begin position="81"/>
        <end position="101"/>
    </location>
</feature>
<name>A0ABS0LSL5_9LACT</name>
<sequence>MKFSIIEKVIYGLAILLFCLFCLGPILWAFNISITPENEIIKGDSQIFSLFANIDNYLTLFDSTTEAHQTIMPAIYNSIKMATFSILIGLPIAVITAYAFYRYQFVGKKFVFLFIIITMVIPVFTTIIPIYAVFARNGLLDSLFWIAIIYVSAFLPMTTWIIYNYFKTLPYEVIEAAMLDGANEVEIFTGIVLPMSRPIIITATLVIFLMSWSQFQIPMLLTTTQANKVITLVIQDFQGRYSIEYGLVAASGILTIIPPMIVAIIFRKYLVSGLTNGATKG</sequence>
<keyword evidence="12" id="KW-1185">Reference proteome</keyword>
<dbReference type="PANTHER" id="PTHR32243">
    <property type="entry name" value="MALTOSE TRANSPORT SYSTEM PERMEASE-RELATED"/>
    <property type="match status" value="1"/>
</dbReference>
<organism evidence="11 12">
    <name type="scientific">Facklamia lactis</name>
    <dbReference type="NCBI Taxonomy" id="2749967"/>
    <lineage>
        <taxon>Bacteria</taxon>
        <taxon>Bacillati</taxon>
        <taxon>Bacillota</taxon>
        <taxon>Bacilli</taxon>
        <taxon>Lactobacillales</taxon>
        <taxon>Aerococcaceae</taxon>
        <taxon>Facklamia</taxon>
    </lineage>
</organism>
<dbReference type="Proteomes" id="UP000721415">
    <property type="component" value="Unassembled WGS sequence"/>
</dbReference>
<dbReference type="EMBL" id="JACBXQ010000005">
    <property type="protein sequence ID" value="MBG9987057.1"/>
    <property type="molecule type" value="Genomic_DNA"/>
</dbReference>
<feature type="transmembrane region" description="Helical" evidence="9">
    <location>
        <begin position="245"/>
        <end position="266"/>
    </location>
</feature>
<comment type="subcellular location">
    <subcellularLocation>
        <location evidence="1 9">Cell membrane</location>
        <topology evidence="1 9">Multi-pass membrane protein</topology>
    </subcellularLocation>
</comment>
<dbReference type="InterPro" id="IPR000515">
    <property type="entry name" value="MetI-like"/>
</dbReference>
<keyword evidence="6 9" id="KW-0812">Transmembrane</keyword>
<comment type="caution">
    <text evidence="11">The sequence shown here is derived from an EMBL/GenBank/DDBJ whole genome shotgun (WGS) entry which is preliminary data.</text>
</comment>
<evidence type="ECO:0000256" key="6">
    <source>
        <dbReference type="ARBA" id="ARBA00022692"/>
    </source>
</evidence>
<evidence type="ECO:0000256" key="4">
    <source>
        <dbReference type="ARBA" id="ARBA00022475"/>
    </source>
</evidence>
<dbReference type="PANTHER" id="PTHR32243:SF50">
    <property type="entry name" value="MALTOSE_MALTODEXTRIN TRANSPORT SYSTEM PERMEASE PROTEIN MALG"/>
    <property type="match status" value="1"/>
</dbReference>
<evidence type="ECO:0000256" key="7">
    <source>
        <dbReference type="ARBA" id="ARBA00022989"/>
    </source>
</evidence>
<evidence type="ECO:0000256" key="9">
    <source>
        <dbReference type="RuleBase" id="RU363032"/>
    </source>
</evidence>
<evidence type="ECO:0000256" key="5">
    <source>
        <dbReference type="ARBA" id="ARBA00022597"/>
    </source>
</evidence>
<proteinExistence type="inferred from homology"/>
<feature type="transmembrane region" description="Helical" evidence="9">
    <location>
        <begin position="143"/>
        <end position="166"/>
    </location>
</feature>
<feature type="domain" description="ABC transmembrane type-1" evidence="10">
    <location>
        <begin position="75"/>
        <end position="266"/>
    </location>
</feature>
<feature type="transmembrane region" description="Helical" evidence="9">
    <location>
        <begin position="187"/>
        <end position="212"/>
    </location>
</feature>
<protein>
    <submittedName>
        <fullName evidence="11">Carbohydrate ABC transporter permease</fullName>
    </submittedName>
</protein>
<gene>
    <name evidence="11" type="ORF">HZY91_09165</name>
</gene>
<evidence type="ECO:0000256" key="2">
    <source>
        <dbReference type="ARBA" id="ARBA00009047"/>
    </source>
</evidence>
<dbReference type="Pfam" id="PF00528">
    <property type="entry name" value="BPD_transp_1"/>
    <property type="match status" value="1"/>
</dbReference>
<reference evidence="11 12" key="1">
    <citation type="submission" date="2020-07" db="EMBL/GenBank/DDBJ databases">
        <title>Facklamia lactis sp. nov., isolated from raw milk.</title>
        <authorList>
            <person name="Doll E.V."/>
            <person name="Huptas C."/>
            <person name="Staib L."/>
            <person name="Wenning M."/>
            <person name="Scherer S."/>
        </authorList>
    </citation>
    <scope>NUCLEOTIDE SEQUENCE [LARGE SCALE GENOMIC DNA]</scope>
    <source>
        <strain evidence="11 12">DSM 111018</strain>
    </source>
</reference>
<keyword evidence="5" id="KW-0762">Sugar transport</keyword>
<evidence type="ECO:0000313" key="12">
    <source>
        <dbReference type="Proteomes" id="UP000721415"/>
    </source>
</evidence>
<keyword evidence="3 9" id="KW-0813">Transport</keyword>
<dbReference type="PROSITE" id="PS50928">
    <property type="entry name" value="ABC_TM1"/>
    <property type="match status" value="1"/>
</dbReference>
<keyword evidence="7 9" id="KW-1133">Transmembrane helix</keyword>
<keyword evidence="4" id="KW-1003">Cell membrane</keyword>
<evidence type="ECO:0000256" key="8">
    <source>
        <dbReference type="ARBA" id="ARBA00023136"/>
    </source>
</evidence>
<dbReference type="Gene3D" id="1.10.3720.10">
    <property type="entry name" value="MetI-like"/>
    <property type="match status" value="1"/>
</dbReference>
<evidence type="ECO:0000256" key="1">
    <source>
        <dbReference type="ARBA" id="ARBA00004651"/>
    </source>
</evidence>
<evidence type="ECO:0000256" key="3">
    <source>
        <dbReference type="ARBA" id="ARBA00022448"/>
    </source>
</evidence>
<comment type="similarity">
    <text evidence="2">Belongs to the binding-protein-dependent transport system permease family. MalFG subfamily.</text>
</comment>
<feature type="transmembrane region" description="Helical" evidence="9">
    <location>
        <begin position="110"/>
        <end position="131"/>
    </location>
</feature>
<dbReference type="CDD" id="cd06261">
    <property type="entry name" value="TM_PBP2"/>
    <property type="match status" value="1"/>
</dbReference>
<dbReference type="InterPro" id="IPR050901">
    <property type="entry name" value="BP-dep_ABC_trans_perm"/>
</dbReference>
<evidence type="ECO:0000259" key="10">
    <source>
        <dbReference type="PROSITE" id="PS50928"/>
    </source>
</evidence>
<dbReference type="SUPFAM" id="SSF161098">
    <property type="entry name" value="MetI-like"/>
    <property type="match status" value="1"/>
</dbReference>
<feature type="transmembrane region" description="Helical" evidence="9">
    <location>
        <begin position="9"/>
        <end position="30"/>
    </location>
</feature>
<dbReference type="InterPro" id="IPR035906">
    <property type="entry name" value="MetI-like_sf"/>
</dbReference>
<evidence type="ECO:0000313" key="11">
    <source>
        <dbReference type="EMBL" id="MBG9987057.1"/>
    </source>
</evidence>
<accession>A0ABS0LSL5</accession>